<gene>
    <name evidence="8" type="ORF">THIAE_08470</name>
</gene>
<feature type="region of interest" description="Disordered" evidence="4">
    <location>
        <begin position="555"/>
        <end position="576"/>
    </location>
</feature>
<dbReference type="PANTHER" id="PTHR34597">
    <property type="entry name" value="SLR1661 PROTEIN"/>
    <property type="match status" value="1"/>
</dbReference>
<feature type="chain" id="PRO_5004787088" evidence="5">
    <location>
        <begin position="27"/>
        <end position="588"/>
    </location>
</feature>
<keyword evidence="2" id="KW-0812">Transmembrane</keyword>
<keyword evidence="3" id="KW-0998">Cell outer membrane</keyword>
<dbReference type="Pfam" id="PF03865">
    <property type="entry name" value="ShlB"/>
    <property type="match status" value="1"/>
</dbReference>
<dbReference type="InterPro" id="IPR005565">
    <property type="entry name" value="Hemolysn_activator_HlyB_C"/>
</dbReference>
<keyword evidence="1" id="KW-0472">Membrane</keyword>
<feature type="domain" description="Haemolysin activator HlyB C-terminal" evidence="6">
    <location>
        <begin position="213"/>
        <end position="517"/>
    </location>
</feature>
<dbReference type="Proteomes" id="UP000005380">
    <property type="component" value="Chromosome"/>
</dbReference>
<organism evidence="8 9">
    <name type="scientific">Thiomicrospira aerophila AL3</name>
    <dbReference type="NCBI Taxonomy" id="717772"/>
    <lineage>
        <taxon>Bacteria</taxon>
        <taxon>Pseudomonadati</taxon>
        <taxon>Pseudomonadota</taxon>
        <taxon>Gammaproteobacteria</taxon>
        <taxon>Thiotrichales</taxon>
        <taxon>Piscirickettsiaceae</taxon>
        <taxon>Thiomicrospira</taxon>
    </lineage>
</organism>
<evidence type="ECO:0000256" key="4">
    <source>
        <dbReference type="SAM" id="MobiDB-lite"/>
    </source>
</evidence>
<proteinExistence type="predicted"/>
<dbReference type="InterPro" id="IPR013686">
    <property type="entry name" value="Polypept-transport_assoc_ShlB"/>
</dbReference>
<accession>W0DV91</accession>
<evidence type="ECO:0000256" key="1">
    <source>
        <dbReference type="ARBA" id="ARBA00022452"/>
    </source>
</evidence>
<reference evidence="8 9" key="1">
    <citation type="submission" date="2013-12" db="EMBL/GenBank/DDBJ databases">
        <authorList>
            <consortium name="DOE Joint Genome Institute"/>
            <person name="Kappler U."/>
            <person name="Huntemann M."/>
            <person name="Han J."/>
            <person name="Chen A."/>
            <person name="Kyrpides N."/>
            <person name="Mavromatis K."/>
            <person name="Markowitz V."/>
            <person name="Palaniappan K."/>
            <person name="Ivanova N."/>
            <person name="Schaumberg A."/>
            <person name="Pati A."/>
            <person name="Liolios K."/>
            <person name="Nordberg H.P."/>
            <person name="Cantor M.N."/>
            <person name="Hua S.X."/>
            <person name="Woyke T."/>
        </authorList>
    </citation>
    <scope>NUCLEOTIDE SEQUENCE [LARGE SCALE GENOMIC DNA]</scope>
    <source>
        <strain evidence="9">AL2</strain>
    </source>
</reference>
<evidence type="ECO:0000259" key="6">
    <source>
        <dbReference type="Pfam" id="PF03865"/>
    </source>
</evidence>
<dbReference type="HOGENOM" id="CLU_021521_2_2_6"/>
<dbReference type="Gene3D" id="3.10.20.310">
    <property type="entry name" value="membrane protein fhac"/>
    <property type="match status" value="1"/>
</dbReference>
<keyword evidence="1" id="KW-1134">Transmembrane beta strand</keyword>
<dbReference type="OrthoDB" id="572300at2"/>
<evidence type="ECO:0000259" key="7">
    <source>
        <dbReference type="Pfam" id="PF08479"/>
    </source>
</evidence>
<dbReference type="EMBL" id="CP007030">
    <property type="protein sequence ID" value="AHF02362.1"/>
    <property type="molecule type" value="Genomic_DNA"/>
</dbReference>
<feature type="compositionally biased region" description="Basic and acidic residues" evidence="4">
    <location>
        <begin position="556"/>
        <end position="576"/>
    </location>
</feature>
<keyword evidence="5" id="KW-0732">Signal</keyword>
<dbReference type="Pfam" id="PF08479">
    <property type="entry name" value="POTRA_2"/>
    <property type="match status" value="1"/>
</dbReference>
<name>W0DV91_9GAMM</name>
<dbReference type="InterPro" id="IPR051544">
    <property type="entry name" value="TPS_OM_transporter"/>
</dbReference>
<dbReference type="Gene3D" id="2.40.160.50">
    <property type="entry name" value="membrane protein fhac: a member of the omp85/tpsb transporter family"/>
    <property type="match status" value="1"/>
</dbReference>
<dbReference type="GO" id="GO:0046819">
    <property type="term" value="P:protein secretion by the type V secretion system"/>
    <property type="evidence" value="ECO:0007669"/>
    <property type="project" value="TreeGrafter"/>
</dbReference>
<keyword evidence="9" id="KW-1185">Reference proteome</keyword>
<evidence type="ECO:0000313" key="8">
    <source>
        <dbReference type="EMBL" id="AHF02362.1"/>
    </source>
</evidence>
<dbReference type="STRING" id="717772.THIAE_08470"/>
<evidence type="ECO:0000256" key="5">
    <source>
        <dbReference type="SAM" id="SignalP"/>
    </source>
</evidence>
<dbReference type="PANTHER" id="PTHR34597:SF1">
    <property type="entry name" value="HEME_HEMOPEXIN TRANSPORTER PROTEIN HUXB"/>
    <property type="match status" value="1"/>
</dbReference>
<feature type="signal peptide" evidence="5">
    <location>
        <begin position="1"/>
        <end position="26"/>
    </location>
</feature>
<sequence length="588" mass="64270">MHKKKINASKTLLVLTTAALVTPVLAQTPDAGSLLRDIETQQRGIDRLPDAQSRLPAPLPDTGATIQLRSISFQGYEGMATERELLNLVNDQIGQSLGFNGLQHIADRVTEYLKNKGYFLAFAYLPEQDISEGDLLILIQPGRIDGDGRWSHVIENTEINLSEQRIVNTLNHALKADSGGVVQANQLERGLLIFNDLAGVAARSNLQAGSEVGTTRVNVLLDATPRYTGAAWVDNYGNRYTGEWRANAMGNINNLAGMGDQLSLMASVSTETFTEDLALKYARLGYSLPVGYSGLMLNTHISYLEYELGRELKGDGFEGSARTAGLELRYPIFRSRLNNLYATAGFDYKQLEDRQLSLQIRDRVYNTATIGLNGDRLDQFGGGGLTNYGIRFSSGHLNRKGNRGDFEQDQTGPATHGDFTKSVLNIARLQKLTARTSLLATANAQFSTTNLDSAEKFSLGGPNGVRAYPGGEASGDKGYLLTLEGRYDLPQPVFNGQLQLVAFVDHGEITLQAAKWDSYVPANDNGKNSYSITGVGVGANWSFSQNISVRASYAHKANDEVDNRSTTGRDSEGQKNDGRFWLQAMARF</sequence>
<dbReference type="KEGG" id="tao:THIAE_08470"/>
<dbReference type="AlphaFoldDB" id="W0DV91"/>
<evidence type="ECO:0000256" key="3">
    <source>
        <dbReference type="ARBA" id="ARBA00023237"/>
    </source>
</evidence>
<dbReference type="GO" id="GO:0008320">
    <property type="term" value="F:protein transmembrane transporter activity"/>
    <property type="evidence" value="ECO:0007669"/>
    <property type="project" value="TreeGrafter"/>
</dbReference>
<feature type="domain" description="Polypeptide-transport-associated ShlB-type" evidence="7">
    <location>
        <begin position="68"/>
        <end position="142"/>
    </location>
</feature>
<evidence type="ECO:0000256" key="2">
    <source>
        <dbReference type="ARBA" id="ARBA00022692"/>
    </source>
</evidence>
<evidence type="ECO:0000313" key="9">
    <source>
        <dbReference type="Proteomes" id="UP000005380"/>
    </source>
</evidence>
<dbReference type="eggNOG" id="COG2831">
    <property type="taxonomic scope" value="Bacteria"/>
</dbReference>
<dbReference type="RefSeq" id="WP_006460988.1">
    <property type="nucleotide sequence ID" value="NZ_CP007030.1"/>
</dbReference>
<dbReference type="InParanoid" id="W0DV91"/>
<protein>
    <submittedName>
        <fullName evidence="8">Uncharacterized protein</fullName>
    </submittedName>
</protein>
<dbReference type="GO" id="GO:0098046">
    <property type="term" value="C:type V protein secretion system complex"/>
    <property type="evidence" value="ECO:0007669"/>
    <property type="project" value="TreeGrafter"/>
</dbReference>